<dbReference type="InterPro" id="IPR051275">
    <property type="entry name" value="Cell_adhesion_signaling"/>
</dbReference>
<dbReference type="OrthoDB" id="9043395at2759"/>
<dbReference type="PROSITE" id="PS50835">
    <property type="entry name" value="IG_LIKE"/>
    <property type="match status" value="3"/>
</dbReference>
<dbReference type="InterPro" id="IPR036179">
    <property type="entry name" value="Ig-like_dom_sf"/>
</dbReference>
<dbReference type="SMART" id="SM00409">
    <property type="entry name" value="IG"/>
    <property type="match status" value="3"/>
</dbReference>
<sequence>MNISGITFLPFLLLYHTVLTDDEVTVIRELGESIVLPCLNLPVNTTPSVTHWMKGSMVLATRNHSLPDSTKHVSTHISILDNSSLSIAGLMTIDEEVYRCETEPRGPDVPHDVQLLVTDGPKDMVVNVKPATFLSNGTWFVVEGTDVVFNCSSKSYPSQNLTWTFEDVTLKENKSRAFGKDPSLSFTIFNIRPEDQTNYTCLAENIVSKKAETRRLELLVYYAPEIHPDCIWHYGPQLDQVLFNCSWYGAYPSPTLTVILESKAGGEPILNVSEETENFELTLNRSMLYEGQKITCVGKHVAQTPGVDRSCTFTLVAPYPIGQPMVAALEGTNITLSCTESKSLPPAKTVWLRGKNQEPIVPGSKYVVVEQGPSLSLTIVNTTMDDQDVYFCWSENVVAFRALEVSLTIRSSADKSGAVVGVFISILILIAGFTVGYFLYTRRDRICLGFRFGRLNDDNMDVMTLIDSDEEDVFHDAVPRLPPLTNGHVPAPATTLVEIHCIQSSDHEDNVHDTGLDHHTPDQTQDHTEPDEK</sequence>
<evidence type="ECO:0000256" key="7">
    <source>
        <dbReference type="SAM" id="Phobius"/>
    </source>
</evidence>
<dbReference type="InterPro" id="IPR003598">
    <property type="entry name" value="Ig_sub2"/>
</dbReference>
<keyword evidence="8" id="KW-0732">Signal</keyword>
<reference evidence="10 11" key="1">
    <citation type="submission" date="2020-02" db="EMBL/GenBank/DDBJ databases">
        <title>A chromosome-scale genome assembly of the black bullhead catfish (Ameiurus melas).</title>
        <authorList>
            <person name="Wen M."/>
            <person name="Zham M."/>
            <person name="Cabau C."/>
            <person name="Klopp C."/>
            <person name="Donnadieu C."/>
            <person name="Roques C."/>
            <person name="Bouchez O."/>
            <person name="Lampietro C."/>
            <person name="Jouanno E."/>
            <person name="Herpin A."/>
            <person name="Louis A."/>
            <person name="Berthelot C."/>
            <person name="Parey E."/>
            <person name="Roest-Crollius H."/>
            <person name="Braasch I."/>
            <person name="Postlethwait J."/>
            <person name="Robinson-Rechavi M."/>
            <person name="Echchiki A."/>
            <person name="Begum T."/>
            <person name="Montfort J."/>
            <person name="Schartl M."/>
            <person name="Bobe J."/>
            <person name="Guiguen Y."/>
        </authorList>
    </citation>
    <scope>NUCLEOTIDE SEQUENCE [LARGE SCALE GENOMIC DNA]</scope>
    <source>
        <strain evidence="10">M_S1</strain>
        <tissue evidence="10">Blood</tissue>
    </source>
</reference>
<keyword evidence="3" id="KW-1015">Disulfide bond</keyword>
<comment type="caution">
    <text evidence="10">The sequence shown here is derived from an EMBL/GenBank/DDBJ whole genome shotgun (WGS) entry which is preliminary data.</text>
</comment>
<dbReference type="EMBL" id="JAAGNN010000022">
    <property type="protein sequence ID" value="KAF4074245.1"/>
    <property type="molecule type" value="Genomic_DNA"/>
</dbReference>
<keyword evidence="7" id="KW-0812">Transmembrane</keyword>
<keyword evidence="4" id="KW-0325">Glycoprotein</keyword>
<keyword evidence="5" id="KW-0393">Immunoglobulin domain</keyword>
<dbReference type="Proteomes" id="UP000593565">
    <property type="component" value="Unassembled WGS sequence"/>
</dbReference>
<dbReference type="SMART" id="SM00408">
    <property type="entry name" value="IGc2"/>
    <property type="match status" value="2"/>
</dbReference>
<dbReference type="PANTHER" id="PTHR11640:SF157">
    <property type="entry name" value="V-SET AND IMMUNOGLOBULIN DOMAIN-CONTAINING PROTEIN 10"/>
    <property type="match status" value="1"/>
</dbReference>
<protein>
    <recommendedName>
        <fullName evidence="9">Ig-like domain-containing protein</fullName>
    </recommendedName>
</protein>
<feature type="chain" id="PRO_5029486386" description="Ig-like domain-containing protein" evidence="8">
    <location>
        <begin position="21"/>
        <end position="533"/>
    </location>
</feature>
<feature type="domain" description="Ig-like" evidence="9">
    <location>
        <begin position="10"/>
        <end position="103"/>
    </location>
</feature>
<evidence type="ECO:0000259" key="9">
    <source>
        <dbReference type="PROSITE" id="PS50835"/>
    </source>
</evidence>
<dbReference type="GO" id="GO:0050839">
    <property type="term" value="F:cell adhesion molecule binding"/>
    <property type="evidence" value="ECO:0007669"/>
    <property type="project" value="TreeGrafter"/>
</dbReference>
<dbReference type="PANTHER" id="PTHR11640">
    <property type="entry name" value="NEPHRIN"/>
    <property type="match status" value="1"/>
</dbReference>
<feature type="transmembrane region" description="Helical" evidence="7">
    <location>
        <begin position="418"/>
        <end position="440"/>
    </location>
</feature>
<keyword evidence="11" id="KW-1185">Reference proteome</keyword>
<evidence type="ECO:0000256" key="1">
    <source>
        <dbReference type="ARBA" id="ARBA00004479"/>
    </source>
</evidence>
<dbReference type="InterPro" id="IPR003599">
    <property type="entry name" value="Ig_sub"/>
</dbReference>
<dbReference type="Pfam" id="PF13927">
    <property type="entry name" value="Ig_3"/>
    <property type="match status" value="1"/>
</dbReference>
<accession>A0A7J5ZUH7</accession>
<keyword evidence="2 7" id="KW-0472">Membrane</keyword>
<dbReference type="SUPFAM" id="SSF48726">
    <property type="entry name" value="Immunoglobulin"/>
    <property type="match status" value="3"/>
</dbReference>
<proteinExistence type="predicted"/>
<dbReference type="Pfam" id="PF07679">
    <property type="entry name" value="I-set"/>
    <property type="match status" value="1"/>
</dbReference>
<comment type="subcellular location">
    <subcellularLocation>
        <location evidence="1">Membrane</location>
        <topology evidence="1">Single-pass type I membrane protein</topology>
    </subcellularLocation>
</comment>
<evidence type="ECO:0000256" key="8">
    <source>
        <dbReference type="SAM" id="SignalP"/>
    </source>
</evidence>
<dbReference type="InterPro" id="IPR013783">
    <property type="entry name" value="Ig-like_fold"/>
</dbReference>
<dbReference type="GO" id="GO:0005911">
    <property type="term" value="C:cell-cell junction"/>
    <property type="evidence" value="ECO:0007669"/>
    <property type="project" value="TreeGrafter"/>
</dbReference>
<evidence type="ECO:0000256" key="6">
    <source>
        <dbReference type="SAM" id="MobiDB-lite"/>
    </source>
</evidence>
<dbReference type="Gene3D" id="2.60.40.10">
    <property type="entry name" value="Immunoglobulins"/>
    <property type="match status" value="3"/>
</dbReference>
<feature type="domain" description="Ig-like" evidence="9">
    <location>
        <begin position="130"/>
        <end position="217"/>
    </location>
</feature>
<evidence type="ECO:0000313" key="10">
    <source>
        <dbReference type="EMBL" id="KAF4074245.1"/>
    </source>
</evidence>
<dbReference type="AlphaFoldDB" id="A0A7J5ZUH7"/>
<keyword evidence="7" id="KW-1133">Transmembrane helix</keyword>
<dbReference type="GO" id="GO:0098609">
    <property type="term" value="P:cell-cell adhesion"/>
    <property type="evidence" value="ECO:0007669"/>
    <property type="project" value="TreeGrafter"/>
</dbReference>
<name>A0A7J5ZUH7_AMEME</name>
<dbReference type="InterPro" id="IPR013098">
    <property type="entry name" value="Ig_I-set"/>
</dbReference>
<dbReference type="GO" id="GO:0005886">
    <property type="term" value="C:plasma membrane"/>
    <property type="evidence" value="ECO:0007669"/>
    <property type="project" value="TreeGrafter"/>
</dbReference>
<evidence type="ECO:0000256" key="5">
    <source>
        <dbReference type="ARBA" id="ARBA00023319"/>
    </source>
</evidence>
<feature type="domain" description="Ig-like" evidence="9">
    <location>
        <begin position="320"/>
        <end position="408"/>
    </location>
</feature>
<feature type="signal peptide" evidence="8">
    <location>
        <begin position="1"/>
        <end position="20"/>
    </location>
</feature>
<evidence type="ECO:0000256" key="4">
    <source>
        <dbReference type="ARBA" id="ARBA00023180"/>
    </source>
</evidence>
<dbReference type="InterPro" id="IPR007110">
    <property type="entry name" value="Ig-like_dom"/>
</dbReference>
<feature type="region of interest" description="Disordered" evidence="6">
    <location>
        <begin position="508"/>
        <end position="533"/>
    </location>
</feature>
<dbReference type="GO" id="GO:0007416">
    <property type="term" value="P:synapse assembly"/>
    <property type="evidence" value="ECO:0007669"/>
    <property type="project" value="TreeGrafter"/>
</dbReference>
<evidence type="ECO:0000256" key="3">
    <source>
        <dbReference type="ARBA" id="ARBA00023157"/>
    </source>
</evidence>
<evidence type="ECO:0000256" key="2">
    <source>
        <dbReference type="ARBA" id="ARBA00023136"/>
    </source>
</evidence>
<evidence type="ECO:0000313" key="11">
    <source>
        <dbReference type="Proteomes" id="UP000593565"/>
    </source>
</evidence>
<organism evidence="10 11">
    <name type="scientific">Ameiurus melas</name>
    <name type="common">Black bullhead</name>
    <name type="synonym">Silurus melas</name>
    <dbReference type="NCBI Taxonomy" id="219545"/>
    <lineage>
        <taxon>Eukaryota</taxon>
        <taxon>Metazoa</taxon>
        <taxon>Chordata</taxon>
        <taxon>Craniata</taxon>
        <taxon>Vertebrata</taxon>
        <taxon>Euteleostomi</taxon>
        <taxon>Actinopterygii</taxon>
        <taxon>Neopterygii</taxon>
        <taxon>Teleostei</taxon>
        <taxon>Ostariophysi</taxon>
        <taxon>Siluriformes</taxon>
        <taxon>Ictaluridae</taxon>
        <taxon>Ameiurus</taxon>
    </lineage>
</organism>
<gene>
    <name evidence="10" type="ORF">AMELA_G00237280</name>
</gene>